<dbReference type="InterPro" id="IPR050834">
    <property type="entry name" value="Glycosyltransf_2"/>
</dbReference>
<evidence type="ECO:0000256" key="1">
    <source>
        <dbReference type="ARBA" id="ARBA00006739"/>
    </source>
</evidence>
<dbReference type="InterPro" id="IPR029044">
    <property type="entry name" value="Nucleotide-diphossugar_trans"/>
</dbReference>
<dbReference type="EMBL" id="CP060204">
    <property type="protein sequence ID" value="QNH55130.1"/>
    <property type="molecule type" value="Genomic_DNA"/>
</dbReference>
<keyword evidence="5" id="KW-1185">Reference proteome</keyword>
<reference evidence="4 5" key="1">
    <citation type="submission" date="2020-07" db="EMBL/GenBank/DDBJ databases">
        <title>Complete genome and description of Selenomonas timonensis sp. nov., a new bacterium isolated from a gingivitis subject.</title>
        <authorList>
            <person name="Antezack A."/>
        </authorList>
    </citation>
    <scope>NUCLEOTIDE SEQUENCE [LARGE SCALE GENOMIC DNA]</scope>
    <source>
        <strain evidence="4 5">Marseille-Q3039</strain>
    </source>
</reference>
<dbReference type="Gene3D" id="3.90.550.10">
    <property type="entry name" value="Spore Coat Polysaccharide Biosynthesis Protein SpsA, Chain A"/>
    <property type="match status" value="2"/>
</dbReference>
<dbReference type="RefSeq" id="WP_185981005.1">
    <property type="nucleotide sequence ID" value="NZ_CP060204.1"/>
</dbReference>
<dbReference type="SUPFAM" id="SSF53448">
    <property type="entry name" value="Nucleotide-diphospho-sugar transferases"/>
    <property type="match status" value="2"/>
</dbReference>
<evidence type="ECO:0000259" key="2">
    <source>
        <dbReference type="Pfam" id="PF00535"/>
    </source>
</evidence>
<feature type="domain" description="Glycosyltransferase 2-like" evidence="2">
    <location>
        <begin position="278"/>
        <end position="394"/>
    </location>
</feature>
<evidence type="ECO:0000259" key="3">
    <source>
        <dbReference type="Pfam" id="PF13524"/>
    </source>
</evidence>
<dbReference type="InterPro" id="IPR055259">
    <property type="entry name" value="YkvP/CgeB_Glyco_trans-like"/>
</dbReference>
<dbReference type="GO" id="GO:0016740">
    <property type="term" value="F:transferase activity"/>
    <property type="evidence" value="ECO:0007669"/>
    <property type="project" value="UniProtKB-KW"/>
</dbReference>
<proteinExistence type="inferred from homology"/>
<organism evidence="4 5">
    <name type="scientific">Selenomonas timonae</name>
    <dbReference type="NCBI Taxonomy" id="2754044"/>
    <lineage>
        <taxon>Bacteria</taxon>
        <taxon>Bacillati</taxon>
        <taxon>Bacillota</taxon>
        <taxon>Negativicutes</taxon>
        <taxon>Selenomonadales</taxon>
        <taxon>Selenomonadaceae</taxon>
        <taxon>Selenomonas</taxon>
    </lineage>
</organism>
<name>A0A7G7VLY7_9FIRM</name>
<dbReference type="Proteomes" id="UP000515480">
    <property type="component" value="Chromosome"/>
</dbReference>
<dbReference type="Gene3D" id="3.40.50.2000">
    <property type="entry name" value="Glycogen Phosphorylase B"/>
    <property type="match status" value="1"/>
</dbReference>
<feature type="domain" description="Spore protein YkvP/CgeB glycosyl transferase-like" evidence="3">
    <location>
        <begin position="779"/>
        <end position="885"/>
    </location>
</feature>
<sequence>MQSQYLHIILAATEDGRYLAASAEAAVGACRVGGMKCSITIVAPASKASVVQEALSAWSEIQIVLRDTDSLGSLYNSGAGTAGGELLLFLREGILLEKDALQALLNALVLDESIAAVAPFTNRTIYSWQDLNAAHMQEGEESPSAWLRRRIIGPTDSIFLENFMLLMRRSVFERIGKFSVDFQGTGGEDIDLSFRLKCAGYHLLRVPVYLPHAGAQLYDLLAVERTSSRPLLLERWGLDVGVPEKLWTDALMAIDWQQGAALIRATCRSALLSAPLVSIMIPTYNRPEYFRETLESALSQTYPNIEVIVCDNSTDDRTEMLMLEYQNDVRVRYIRNKAAKTKAENFMPFEHLAQGEFLQWCMDDDILLPDKITQMIDAFLCEPTATLVTSVRGVIDGECAFLGLWQDAPPIHGTYECFRGEAVGHATLMDCANFLGEPSAVLFRRRDLTHHYWRAESRGYETISDCAMWLELLEKGDAVIFGRPLSLFRQHGGQEGQQPHAIVLSRVEWRRLIEDYWRQRVFLTDEEDYRYALRKLEEDREEIAALLPCVSAALRQEYEATLPDIHIMLMNRIEGCASIRLDAPLKQLEARSLITLGGCVNVGDVEIDLRDVGNQHDSILLLERSRIERRSDRKQMLLALAERGNILLQEFDDHPGISKKIVQDDYFTFRAVSAVQTSTQYLADFLRQFNPYVYLFENQLESLPERRTYDAQQKRVTIFFGALNRRPDWELLMPAINEAIRRYGDRLYFRVISDHGFYEELRTEAKEFAGGMRDASIVAPYERYTAALHASDIALLPLRDTEFNRAKSDLKFIESAGHGAVALASPTVYAGTVRDGETGLIYHSPKEFAEKLDLLIQRADLRRTLAENAYRYVAKHRLLDQHLDEYIAAYREMFTRREEFEQERRRRVEEFFPNL</sequence>
<dbReference type="KEGG" id="stim:H1B31_04155"/>
<dbReference type="Pfam" id="PF13524">
    <property type="entry name" value="Glyco_trans_1_2"/>
    <property type="match status" value="1"/>
</dbReference>
<gene>
    <name evidence="4" type="ORF">H1B31_04155</name>
</gene>
<dbReference type="AlphaFoldDB" id="A0A7G7VLY7"/>
<dbReference type="SUPFAM" id="SSF53756">
    <property type="entry name" value="UDP-Glycosyltransferase/glycogen phosphorylase"/>
    <property type="match status" value="1"/>
</dbReference>
<dbReference type="PANTHER" id="PTHR43685">
    <property type="entry name" value="GLYCOSYLTRANSFERASE"/>
    <property type="match status" value="1"/>
</dbReference>
<evidence type="ECO:0000313" key="5">
    <source>
        <dbReference type="Proteomes" id="UP000515480"/>
    </source>
</evidence>
<keyword evidence="4" id="KW-0808">Transferase</keyword>
<accession>A0A7G7VLY7</accession>
<dbReference type="Pfam" id="PF00535">
    <property type="entry name" value="Glycos_transf_2"/>
    <property type="match status" value="1"/>
</dbReference>
<dbReference type="PANTHER" id="PTHR43685:SF11">
    <property type="entry name" value="GLYCOSYLTRANSFERASE TAGX-RELATED"/>
    <property type="match status" value="1"/>
</dbReference>
<protein>
    <submittedName>
        <fullName evidence="4">Glycosyltransferase</fullName>
    </submittedName>
</protein>
<evidence type="ECO:0000313" key="4">
    <source>
        <dbReference type="EMBL" id="QNH55130.1"/>
    </source>
</evidence>
<comment type="similarity">
    <text evidence="1">Belongs to the glycosyltransferase 2 family.</text>
</comment>
<dbReference type="InterPro" id="IPR001173">
    <property type="entry name" value="Glyco_trans_2-like"/>
</dbReference>